<evidence type="ECO:0000313" key="3">
    <source>
        <dbReference type="Proteomes" id="UP000233750"/>
    </source>
</evidence>
<sequence>MIRRTRRATPHPADTPLLCKITSILLQYPDNRVLAHLTQVTAVFPAITDTVARDSLGGFTDWLAGRTPTEAAQHYVVTFDHTRRRGLYLTYYRHGDTRARGMALLALKHTYRQAGYPAPEDELPDFLPLMLEFAAAAPEPGQRLLIQCQAGLELLTEAVREAHSPYAELLDVIRACLPDLPKRHRDELRALAEAGPPIEQVGLEPFAPPDYVTGGHR</sequence>
<dbReference type="GO" id="GO:0016530">
    <property type="term" value="F:metallochaperone activity"/>
    <property type="evidence" value="ECO:0007669"/>
    <property type="project" value="TreeGrafter"/>
</dbReference>
<dbReference type="SUPFAM" id="SSF89155">
    <property type="entry name" value="TorD-like"/>
    <property type="match status" value="1"/>
</dbReference>
<dbReference type="InterPro" id="IPR003765">
    <property type="entry name" value="NO3_reductase_chaperone_NarJ"/>
</dbReference>
<dbReference type="OrthoDB" id="4307003at2"/>
<dbReference type="PANTHER" id="PTHR43680:SF2">
    <property type="entry name" value="NITRATE REDUCTASE MOLYBDENUM COFACTOR ASSEMBLY CHAPERONE NARJ"/>
    <property type="match status" value="1"/>
</dbReference>
<accession>A0A2N3X192</accession>
<dbReference type="GO" id="GO:0042128">
    <property type="term" value="P:nitrate assimilation"/>
    <property type="evidence" value="ECO:0007669"/>
    <property type="project" value="UniProtKB-KW"/>
</dbReference>
<organism evidence="2 3">
    <name type="scientific">Amycolatopsis echigonensis</name>
    <dbReference type="NCBI Taxonomy" id="2576905"/>
    <lineage>
        <taxon>Bacteria</taxon>
        <taxon>Bacillati</taxon>
        <taxon>Actinomycetota</taxon>
        <taxon>Actinomycetes</taxon>
        <taxon>Pseudonocardiales</taxon>
        <taxon>Pseudonocardiaceae</taxon>
        <taxon>Amycolatopsis</taxon>
    </lineage>
</organism>
<dbReference type="Gene3D" id="1.10.3480.10">
    <property type="entry name" value="TorD-like"/>
    <property type="match status" value="1"/>
</dbReference>
<dbReference type="EMBL" id="PJMY01000002">
    <property type="protein sequence ID" value="PKV99891.1"/>
    <property type="molecule type" value="Genomic_DNA"/>
</dbReference>
<dbReference type="Proteomes" id="UP000233750">
    <property type="component" value="Unassembled WGS sequence"/>
</dbReference>
<keyword evidence="1" id="KW-0534">Nitrate assimilation</keyword>
<dbReference type="Pfam" id="PF02613">
    <property type="entry name" value="Nitrate_red_del"/>
    <property type="match status" value="1"/>
</dbReference>
<dbReference type="GO" id="GO:0051082">
    <property type="term" value="F:unfolded protein binding"/>
    <property type="evidence" value="ECO:0007669"/>
    <property type="project" value="InterPro"/>
</dbReference>
<keyword evidence="3" id="KW-1185">Reference proteome</keyword>
<evidence type="ECO:0000256" key="1">
    <source>
        <dbReference type="ARBA" id="ARBA00023063"/>
    </source>
</evidence>
<dbReference type="AlphaFoldDB" id="A0A2N3X192"/>
<reference evidence="2 3" key="1">
    <citation type="submission" date="2017-12" db="EMBL/GenBank/DDBJ databases">
        <title>Sequencing the genomes of 1000 Actinobacteria strains.</title>
        <authorList>
            <person name="Klenk H.-P."/>
        </authorList>
    </citation>
    <scope>NUCLEOTIDE SEQUENCE [LARGE SCALE GENOMIC DNA]</scope>
    <source>
        <strain evidence="2 3">DSM 45165</strain>
    </source>
</reference>
<proteinExistence type="predicted"/>
<dbReference type="GO" id="GO:0051131">
    <property type="term" value="P:chaperone-mediated protein complex assembly"/>
    <property type="evidence" value="ECO:0007669"/>
    <property type="project" value="InterPro"/>
</dbReference>
<dbReference type="InterPro" id="IPR036411">
    <property type="entry name" value="TorD-like_sf"/>
</dbReference>
<dbReference type="InterPro" id="IPR020945">
    <property type="entry name" value="DMSO/NO3_reduct_chaperone"/>
</dbReference>
<evidence type="ECO:0000313" key="2">
    <source>
        <dbReference type="EMBL" id="PKV99891.1"/>
    </source>
</evidence>
<dbReference type="NCBIfam" id="TIGR00684">
    <property type="entry name" value="narJ"/>
    <property type="match status" value="1"/>
</dbReference>
<protein>
    <submittedName>
        <fullName evidence="2">Respiratory nitrate reductase chaperone NarJ</fullName>
    </submittedName>
</protein>
<dbReference type="RefSeq" id="WP_101434386.1">
    <property type="nucleotide sequence ID" value="NZ_PJMY01000002.1"/>
</dbReference>
<gene>
    <name evidence="2" type="ORF">ATK30_0884</name>
</gene>
<name>A0A2N3X192_9PSEU</name>
<comment type="caution">
    <text evidence="2">The sequence shown here is derived from an EMBL/GenBank/DDBJ whole genome shotgun (WGS) entry which is preliminary data.</text>
</comment>
<dbReference type="PANTHER" id="PTHR43680">
    <property type="entry name" value="NITRATE REDUCTASE MOLYBDENUM COFACTOR ASSEMBLY CHAPERONE"/>
    <property type="match status" value="1"/>
</dbReference>